<dbReference type="InterPro" id="IPR050919">
    <property type="entry name" value="NKG2/CD94_NK_receptors"/>
</dbReference>
<dbReference type="Gene3D" id="1.10.287.770">
    <property type="entry name" value="YojJ-like"/>
    <property type="match status" value="2"/>
</dbReference>
<accession>H9H383</accession>
<dbReference type="InterPro" id="IPR016187">
    <property type="entry name" value="CTDL_fold"/>
</dbReference>
<dbReference type="Ensembl" id="ENSMMUT00000011043.3">
    <property type="protein sequence ID" value="ENSMMUP00000010354.3"/>
    <property type="gene ID" value="ENSMMUG00000050862.1"/>
</dbReference>
<dbReference type="ExpressionAtlas" id="F6S178">
    <property type="expression patterns" value="baseline"/>
</dbReference>
<evidence type="ECO:0000256" key="6">
    <source>
        <dbReference type="ARBA" id="ARBA00023136"/>
    </source>
</evidence>
<dbReference type="InterPro" id="IPR033992">
    <property type="entry name" value="NKR-like_CTLD"/>
</dbReference>
<evidence type="ECO:0000256" key="4">
    <source>
        <dbReference type="ARBA" id="ARBA00022968"/>
    </source>
</evidence>
<dbReference type="CDD" id="cd03593">
    <property type="entry name" value="CLECT_NK_receptors_like"/>
    <property type="match status" value="2"/>
</dbReference>
<dbReference type="Proteomes" id="UP000006718">
    <property type="component" value="Chromosome 11"/>
</dbReference>
<evidence type="ECO:0000256" key="7">
    <source>
        <dbReference type="ARBA" id="ARBA00023157"/>
    </source>
</evidence>
<evidence type="ECO:0000256" key="2">
    <source>
        <dbReference type="ARBA" id="ARBA00022692"/>
    </source>
</evidence>
<dbReference type="AlphaFoldDB" id="F6S178"/>
<dbReference type="FunFam" id="1.10.287.770:FF:000009">
    <property type="entry name" value="NKG2-C type II integral membrane protein"/>
    <property type="match status" value="1"/>
</dbReference>
<dbReference type="PaxDb" id="9544-ENSMMUP00000032207"/>
<evidence type="ECO:0000259" key="11">
    <source>
        <dbReference type="PROSITE" id="PS50041"/>
    </source>
</evidence>
<accession>A0A1D5QRA5</accession>
<dbReference type="PROSITE" id="PS50041">
    <property type="entry name" value="C_TYPE_LECTIN_2"/>
    <property type="match status" value="2"/>
</dbReference>
<evidence type="ECO:0000313" key="12">
    <source>
        <dbReference type="Ensembl" id="ENSMMUP00000028922.4"/>
    </source>
</evidence>
<dbReference type="Ensembl" id="ENSMMUT00000030903.4">
    <property type="protein sequence ID" value="ENSMMUP00000028922.4"/>
    <property type="gene ID" value="ENSMMUG00000050862.1"/>
</dbReference>
<dbReference type="eggNOG" id="ENOG502S6IE">
    <property type="taxonomic scope" value="Eukaryota"/>
</dbReference>
<dbReference type="Bgee" id="ENSMMUG00000050862">
    <property type="expression patterns" value="Expressed in spleen and 10 other cell types or tissues"/>
</dbReference>
<reference evidence="12" key="2">
    <citation type="submission" date="2018-06" db="EMBL/GenBank/DDBJ databases">
        <authorList>
            <person name="Dutcher S."/>
            <person name="Fulton R."/>
            <person name="Lindsay T."/>
        </authorList>
    </citation>
    <scope>NUCLEOTIDE SEQUENCE [LARGE SCALE GENOMIC DNA]</scope>
    <source>
        <strain evidence="12">17573</strain>
    </source>
</reference>
<dbReference type="GO" id="GO:0030246">
    <property type="term" value="F:carbohydrate binding"/>
    <property type="evidence" value="ECO:0007669"/>
    <property type="project" value="UniProtKB-KW"/>
</dbReference>
<reference evidence="12" key="4">
    <citation type="submission" date="2025-05" db="UniProtKB">
        <authorList>
            <consortium name="Ensembl"/>
        </authorList>
    </citation>
    <scope>IDENTIFICATION</scope>
    <source>
        <strain evidence="12">17573</strain>
    </source>
</reference>
<feature type="domain" description="C-type lectin" evidence="11">
    <location>
        <begin position="139"/>
        <end position="243"/>
    </location>
</feature>
<dbReference type="InterPro" id="IPR016186">
    <property type="entry name" value="C-type_lectin-like/link_sf"/>
</dbReference>
<reference evidence="13" key="1">
    <citation type="journal article" date="2007" name="Science">
        <title>Evolutionary and biomedical insights from the rhesus macaque genome.</title>
        <authorList>
            <person name="Gibbs R.A."/>
            <person name="Rogers J."/>
            <person name="Katze M.G."/>
            <person name="Bumgarner R."/>
            <person name="Weinstock G.M."/>
            <person name="Mardis E.R."/>
            <person name="Remington K.A."/>
            <person name="Strausberg R.L."/>
            <person name="Venter J.C."/>
            <person name="Wilson R.K."/>
            <person name="Batzer M.A."/>
            <person name="Bustamante C.D."/>
            <person name="Eichler E.E."/>
            <person name="Hahn M.W."/>
            <person name="Hardison R.C."/>
            <person name="Makova K.D."/>
            <person name="Miller W."/>
            <person name="Milosavljevic A."/>
            <person name="Palermo R.E."/>
            <person name="Siepel A."/>
            <person name="Sikela J.M."/>
            <person name="Attaway T."/>
            <person name="Bell S."/>
            <person name="Bernard K.E."/>
            <person name="Buhay C.J."/>
            <person name="Chandrabose M.N."/>
            <person name="Dao M."/>
            <person name="Davis C."/>
            <person name="Delehaunty K.D."/>
            <person name="Ding Y."/>
            <person name="Dinh H.H."/>
            <person name="Dugan-Rocha S."/>
            <person name="Fulton L.A."/>
            <person name="Gabisi R.A."/>
            <person name="Garner T.T."/>
            <person name="Godfrey J."/>
            <person name="Hawes A.C."/>
            <person name="Hernandez J."/>
            <person name="Hines S."/>
            <person name="Holder M."/>
            <person name="Hume J."/>
            <person name="Jhangiani S.N."/>
            <person name="Joshi V."/>
            <person name="Khan Z.M."/>
            <person name="Kirkness E.F."/>
            <person name="Cree A."/>
            <person name="Fowler R.G."/>
            <person name="Lee S."/>
            <person name="Lewis L.R."/>
            <person name="Li Z."/>
            <person name="Liu Y.-S."/>
            <person name="Moore S.M."/>
            <person name="Muzny D."/>
            <person name="Nazareth L.V."/>
            <person name="Ngo D.N."/>
            <person name="Okwuonu G.O."/>
            <person name="Pai G."/>
            <person name="Parker D."/>
            <person name="Paul H.A."/>
            <person name="Pfannkoch C."/>
            <person name="Pohl C.S."/>
            <person name="Rogers Y.-H.C."/>
            <person name="Ruiz S.J."/>
            <person name="Sabo A."/>
            <person name="Santibanez J."/>
            <person name="Schneider B.W."/>
            <person name="Smith S.M."/>
            <person name="Sodergren E."/>
            <person name="Svatek A.F."/>
            <person name="Utterback T.R."/>
            <person name="Vattathil S."/>
            <person name="Warren W."/>
            <person name="White C.S."/>
            <person name="Chinwalla A.T."/>
            <person name="Feng Y."/>
            <person name="Halpern A.L."/>
            <person name="Hillier L.W."/>
            <person name="Huang X."/>
            <person name="Minx P."/>
            <person name="Nelson J.O."/>
            <person name="Pepin K.H."/>
            <person name="Qin X."/>
            <person name="Sutton G.G."/>
            <person name="Venter E."/>
            <person name="Walenz B.P."/>
            <person name="Wallis J.W."/>
            <person name="Worley K.C."/>
            <person name="Yang S.-P."/>
            <person name="Jones S.M."/>
            <person name="Marra M.A."/>
            <person name="Rocchi M."/>
            <person name="Schein J.E."/>
            <person name="Baertsch R."/>
            <person name="Clarke L."/>
            <person name="Csuros M."/>
            <person name="Glasscock J."/>
            <person name="Harris R.A."/>
            <person name="Havlak P."/>
            <person name="Jackson A.R."/>
            <person name="Jiang H."/>
            <person name="Liu Y."/>
            <person name="Messina D.N."/>
            <person name="Shen Y."/>
            <person name="Song H.X.-Z."/>
            <person name="Wylie T."/>
            <person name="Zhang L."/>
            <person name="Birney E."/>
            <person name="Han K."/>
            <person name="Konkel M.K."/>
            <person name="Lee J."/>
            <person name="Smit A.F.A."/>
            <person name="Ullmer B."/>
            <person name="Wang H."/>
            <person name="Xing J."/>
            <person name="Burhans R."/>
            <person name="Cheng Z."/>
            <person name="Karro J.E."/>
            <person name="Ma J."/>
            <person name="Raney B."/>
            <person name="She X."/>
            <person name="Cox M.J."/>
            <person name="Demuth J.P."/>
            <person name="Dumas L.J."/>
            <person name="Han S.-G."/>
            <person name="Hopkins J."/>
            <person name="Karimpour-Fard A."/>
            <person name="Kim Y.H."/>
            <person name="Pollack J.R."/>
            <person name="Vinar T."/>
            <person name="Addo-Quaye C."/>
            <person name="Degenhardt J."/>
            <person name="Denby A."/>
            <person name="Hubisz M.J."/>
            <person name="Indap A."/>
            <person name="Kosiol C."/>
            <person name="Lahn B.T."/>
            <person name="Lawson H.A."/>
            <person name="Marklein A."/>
            <person name="Nielsen R."/>
            <person name="Vallender E.J."/>
            <person name="Clark A.G."/>
            <person name="Ferguson B."/>
            <person name="Hernandez R.D."/>
            <person name="Hirani K."/>
            <person name="Kehrer-Sawatzki H."/>
            <person name="Kolb J."/>
            <person name="Patil S."/>
            <person name="Pu L.-L."/>
            <person name="Ren Y."/>
            <person name="Smith D.G."/>
            <person name="Wheeler D.A."/>
            <person name="Schenck I."/>
            <person name="Ball E.V."/>
            <person name="Chen R."/>
            <person name="Cooper D.N."/>
            <person name="Giardine B."/>
            <person name="Hsu F."/>
            <person name="Kent W.J."/>
            <person name="Lesk A."/>
            <person name="Nelson D.L."/>
            <person name="O'brien W.E."/>
            <person name="Pruefer K."/>
            <person name="Stenson P.D."/>
            <person name="Wallace J.C."/>
            <person name="Ke H."/>
            <person name="Liu X.-M."/>
            <person name="Wang P."/>
            <person name="Xiang A.P."/>
            <person name="Yang F."/>
            <person name="Barber G.P."/>
            <person name="Haussler D."/>
            <person name="Karolchik D."/>
            <person name="Kern A.D."/>
            <person name="Kuhn R.M."/>
            <person name="Smith K.E."/>
            <person name="Zwieg A.S."/>
        </authorList>
    </citation>
    <scope>NUCLEOTIDE SEQUENCE [LARGE SCALE GENOMIC DNA]</scope>
    <source>
        <strain evidence="13">17573</strain>
    </source>
</reference>
<evidence type="ECO:0000256" key="9">
    <source>
        <dbReference type="ARBA" id="ARBA00023180"/>
    </source>
</evidence>
<dbReference type="GO" id="GO:0045954">
    <property type="term" value="P:positive regulation of natural killer cell mediated cytotoxicity"/>
    <property type="evidence" value="ECO:0000318"/>
    <property type="project" value="GO_Central"/>
</dbReference>
<evidence type="ECO:0000256" key="8">
    <source>
        <dbReference type="ARBA" id="ARBA00023170"/>
    </source>
</evidence>
<dbReference type="GO" id="GO:0002223">
    <property type="term" value="P:stimulatory C-type lectin receptor signaling pathway"/>
    <property type="evidence" value="ECO:0000318"/>
    <property type="project" value="GO_Central"/>
</dbReference>
<feature type="compositionally biased region" description="Polar residues" evidence="10">
    <location>
        <begin position="1"/>
        <end position="12"/>
    </location>
</feature>
<evidence type="ECO:0000313" key="13">
    <source>
        <dbReference type="Proteomes" id="UP000006718"/>
    </source>
</evidence>
<dbReference type="InterPro" id="IPR001304">
    <property type="entry name" value="C-type_lectin-like"/>
</dbReference>
<proteinExistence type="predicted"/>
<dbReference type="SMR" id="F6S178"/>
<feature type="domain" description="C-type lectin" evidence="11">
    <location>
        <begin position="306"/>
        <end position="410"/>
    </location>
</feature>
<keyword evidence="4" id="KW-0735">Signal-anchor</keyword>
<dbReference type="HOGENOM" id="CLU_049894_8_4_1"/>
<dbReference type="GO" id="GO:0009897">
    <property type="term" value="C:external side of plasma membrane"/>
    <property type="evidence" value="ECO:0000318"/>
    <property type="project" value="GO_Central"/>
</dbReference>
<keyword evidence="2" id="KW-0812">Transmembrane</keyword>
<dbReference type="Pfam" id="PF00059">
    <property type="entry name" value="Lectin_C"/>
    <property type="match status" value="2"/>
</dbReference>
<keyword evidence="9" id="KW-0325">Glycoprotein</keyword>
<accession>F6S178</accession>
<dbReference type="VEuPathDB" id="HostDB:ENSMMUG00000050862"/>
<evidence type="ECO:0000256" key="1">
    <source>
        <dbReference type="ARBA" id="ARBA00004606"/>
    </source>
</evidence>
<dbReference type="PANTHER" id="PTHR22800">
    <property type="entry name" value="C-TYPE LECTIN PROTEINS"/>
    <property type="match status" value="1"/>
</dbReference>
<dbReference type="PANTHER" id="PTHR22800:SF247">
    <property type="entry name" value="NKG2-C TYPE II INTEGRAL MEMBRANE PROTEIN"/>
    <property type="match status" value="1"/>
</dbReference>
<sequence length="415" mass="46763">MNKQRGTFSEVSLAQDPKRQQRKPKGNKSSISGSEQEIFQVELNLQNPSLNHQGIDQIYDCQGLLPPPEKLTAEVLGIICIVLMATVLKTIVLIPFPEQSNSSLNTRTQKVLEQNNSFPNTRTQKVRHCGHCPEEWITYSNSCYYIGKEKRTWAESLLACTSKNSSLLSIDNEEEMKFLTAISPSTWIGVFRDSSHHPWVTINGLTFKHEIKDSNHAEYNCAMLHLDRLKSVQCGSSKRYYCLLPPPEKLTAEVLGIICIVLMATVLKTVVLIPCIGVLEQNNFSLNTRIQKAYDCGHCPEEWITYTNSCYYIGKEKRTWEESLLTCASKNSSLLSIDNEEEMQLLGSLSVLSWVGVSRSSSDHPWVSINGSTFKLKIAESDIGKHNCVMLHSSGLKSHRCGASQLYTCKHKLWN</sequence>
<dbReference type="GO" id="GO:0006968">
    <property type="term" value="P:cellular defense response"/>
    <property type="evidence" value="ECO:0007669"/>
    <property type="project" value="UniProtKB-ARBA"/>
</dbReference>
<keyword evidence="6" id="KW-0472">Membrane</keyword>
<evidence type="ECO:0000256" key="3">
    <source>
        <dbReference type="ARBA" id="ARBA00022734"/>
    </source>
</evidence>
<dbReference type="SMART" id="SM00034">
    <property type="entry name" value="CLECT"/>
    <property type="match status" value="2"/>
</dbReference>
<dbReference type="Gene3D" id="3.10.100.10">
    <property type="entry name" value="Mannose-Binding Protein A, subunit A"/>
    <property type="match status" value="2"/>
</dbReference>
<evidence type="ECO:0000256" key="5">
    <source>
        <dbReference type="ARBA" id="ARBA00022989"/>
    </source>
</evidence>
<comment type="subcellular location">
    <subcellularLocation>
        <location evidence="1">Membrane</location>
        <topology evidence="1">Single-pass type II membrane protein</topology>
    </subcellularLocation>
</comment>
<dbReference type="SUPFAM" id="SSF56436">
    <property type="entry name" value="C-type lectin-like"/>
    <property type="match status" value="2"/>
</dbReference>
<organism evidence="12 13">
    <name type="scientific">Macaca mulatta</name>
    <name type="common">Rhesus macaque</name>
    <dbReference type="NCBI Taxonomy" id="9544"/>
    <lineage>
        <taxon>Eukaryota</taxon>
        <taxon>Metazoa</taxon>
        <taxon>Chordata</taxon>
        <taxon>Craniata</taxon>
        <taxon>Vertebrata</taxon>
        <taxon>Euteleostomi</taxon>
        <taxon>Mammalia</taxon>
        <taxon>Eutheria</taxon>
        <taxon>Euarchontoglires</taxon>
        <taxon>Primates</taxon>
        <taxon>Haplorrhini</taxon>
        <taxon>Catarrhini</taxon>
        <taxon>Cercopithecidae</taxon>
        <taxon>Cercopithecinae</taxon>
        <taxon>Macaca</taxon>
    </lineage>
</organism>
<protein>
    <recommendedName>
        <fullName evidence="11">C-type lectin domain-containing protein</fullName>
    </recommendedName>
</protein>
<evidence type="ECO:0000256" key="10">
    <source>
        <dbReference type="SAM" id="MobiDB-lite"/>
    </source>
</evidence>
<dbReference type="Ensembl" id="ENSMMUT00000066708.2">
    <property type="protein sequence ID" value="ENSMMUP00000050583.2"/>
    <property type="gene ID" value="ENSMMUG00000050862.1"/>
</dbReference>
<reference evidence="12" key="3">
    <citation type="submission" date="2019-01" db="EMBL/GenBank/DDBJ databases">
        <authorList>
            <person name="Graves T."/>
            <person name="Eichler E.E."/>
            <person name="Wilson R.K."/>
        </authorList>
    </citation>
    <scope>NUCLEOTIDE SEQUENCE [LARGE SCALE GENOMIC DNA]</scope>
    <source>
        <strain evidence="12">17573</strain>
    </source>
</reference>
<keyword evidence="3" id="KW-0430">Lectin</keyword>
<feature type="region of interest" description="Disordered" evidence="10">
    <location>
        <begin position="1"/>
        <end position="33"/>
    </location>
</feature>
<keyword evidence="8" id="KW-0675">Receptor</keyword>
<dbReference type="GeneTree" id="ENSGT00940000163686"/>
<keyword evidence="13" id="KW-1185">Reference proteome</keyword>
<keyword evidence="5" id="KW-1133">Transmembrane helix</keyword>
<name>F6S178_MACMU</name>
<keyword evidence="7" id="KW-1015">Disulfide bond</keyword>
<dbReference type="GO" id="GO:0004888">
    <property type="term" value="F:transmembrane signaling receptor activity"/>
    <property type="evidence" value="ECO:0000318"/>
    <property type="project" value="GO_Central"/>
</dbReference>